<dbReference type="NCBIfam" id="TIGR00652">
    <property type="entry name" value="DapF"/>
    <property type="match status" value="1"/>
</dbReference>
<evidence type="ECO:0000256" key="9">
    <source>
        <dbReference type="PROSITE-ProRule" id="PRU10125"/>
    </source>
</evidence>
<dbReference type="HAMAP" id="MF_00197">
    <property type="entry name" value="DAP_epimerase"/>
    <property type="match status" value="1"/>
</dbReference>
<dbReference type="PROSITE" id="PS01326">
    <property type="entry name" value="DAP_EPIMERASE"/>
    <property type="match status" value="1"/>
</dbReference>
<evidence type="ECO:0000256" key="3">
    <source>
        <dbReference type="ARBA" id="ARBA00013080"/>
    </source>
</evidence>
<organism evidence="10 11">
    <name type="scientific">Limosilactobacillus frumenti DSM 13145</name>
    <dbReference type="NCBI Taxonomy" id="1423746"/>
    <lineage>
        <taxon>Bacteria</taxon>
        <taxon>Bacillati</taxon>
        <taxon>Bacillota</taxon>
        <taxon>Bacilli</taxon>
        <taxon>Lactobacillales</taxon>
        <taxon>Lactobacillaceae</taxon>
        <taxon>Limosilactobacillus</taxon>
    </lineage>
</organism>
<comment type="pathway">
    <text evidence="1 8">Amino-acid biosynthesis; L-lysine biosynthesis via DAP pathway; DL-2,6-diaminopimelate from LL-2,6-diaminopimelate: step 1/1.</text>
</comment>
<feature type="binding site" evidence="8">
    <location>
        <position position="71"/>
    </location>
    <ligand>
        <name>substrate</name>
    </ligand>
</feature>
<evidence type="ECO:0000256" key="8">
    <source>
        <dbReference type="HAMAP-Rule" id="MF_00197"/>
    </source>
</evidence>
<comment type="caution">
    <text evidence="8">Lacks conserved residue(s) required for the propagation of feature annotation.</text>
</comment>
<keyword evidence="4 8" id="KW-0028">Amino-acid biosynthesis</keyword>
<accession>A0A0R1P938</accession>
<feature type="active site" description="Proton acceptor" evidence="8">
    <location>
        <position position="233"/>
    </location>
</feature>
<keyword evidence="6 8" id="KW-0413">Isomerase</keyword>
<evidence type="ECO:0000256" key="6">
    <source>
        <dbReference type="ARBA" id="ARBA00023235"/>
    </source>
</evidence>
<reference evidence="10 11" key="1">
    <citation type="journal article" date="2015" name="Genome Announc.">
        <title>Expanding the biotechnology potential of lactobacilli through comparative genomics of 213 strains and associated genera.</title>
        <authorList>
            <person name="Sun Z."/>
            <person name="Harris H.M."/>
            <person name="McCann A."/>
            <person name="Guo C."/>
            <person name="Argimon S."/>
            <person name="Zhang W."/>
            <person name="Yang X."/>
            <person name="Jeffery I.B."/>
            <person name="Cooney J.C."/>
            <person name="Kagawa T.F."/>
            <person name="Liu W."/>
            <person name="Song Y."/>
            <person name="Salvetti E."/>
            <person name="Wrobel A."/>
            <person name="Rasinkangas P."/>
            <person name="Parkhill J."/>
            <person name="Rea M.C."/>
            <person name="O'Sullivan O."/>
            <person name="Ritari J."/>
            <person name="Douillard F.P."/>
            <person name="Paul Ross R."/>
            <person name="Yang R."/>
            <person name="Briner A.E."/>
            <person name="Felis G.E."/>
            <person name="de Vos W.M."/>
            <person name="Barrangou R."/>
            <person name="Klaenhammer T.R."/>
            <person name="Caufield P.W."/>
            <person name="Cui Y."/>
            <person name="Zhang H."/>
            <person name="O'Toole P.W."/>
        </authorList>
    </citation>
    <scope>NUCLEOTIDE SEQUENCE [LARGE SCALE GENOMIC DNA]</scope>
    <source>
        <strain evidence="10 11">DSM 13145</strain>
    </source>
</reference>
<dbReference type="UniPathway" id="UPA00034">
    <property type="reaction ID" value="UER00025"/>
</dbReference>
<dbReference type="PATRIC" id="fig|1423746.3.peg.933"/>
<gene>
    <name evidence="8" type="primary">dapF</name>
    <name evidence="10" type="ORF">FD27_GL000922</name>
</gene>
<proteinExistence type="inferred from homology"/>
<dbReference type="SUPFAM" id="SSF54506">
    <property type="entry name" value="Diaminopimelate epimerase-like"/>
    <property type="match status" value="2"/>
</dbReference>
<dbReference type="Pfam" id="PF01678">
    <property type="entry name" value="DAP_epimerase"/>
    <property type="match status" value="2"/>
</dbReference>
<comment type="subcellular location">
    <subcellularLocation>
        <location evidence="8">Cytoplasm</location>
    </subcellularLocation>
</comment>
<evidence type="ECO:0000313" key="10">
    <source>
        <dbReference type="EMBL" id="KRL27172.1"/>
    </source>
</evidence>
<dbReference type="InterPro" id="IPR001653">
    <property type="entry name" value="DAP_epimerase_DapF"/>
</dbReference>
<dbReference type="Gene3D" id="3.10.310.10">
    <property type="entry name" value="Diaminopimelate Epimerase, Chain A, domain 1"/>
    <property type="match status" value="2"/>
</dbReference>
<dbReference type="Proteomes" id="UP000051445">
    <property type="component" value="Unassembled WGS sequence"/>
</dbReference>
<evidence type="ECO:0000256" key="4">
    <source>
        <dbReference type="ARBA" id="ARBA00022605"/>
    </source>
</evidence>
<comment type="caution">
    <text evidence="10">The sequence shown here is derived from an EMBL/GenBank/DDBJ whole genome shotgun (WGS) entry which is preliminary data.</text>
</comment>
<feature type="binding site" evidence="8">
    <location>
        <begin position="224"/>
        <end position="225"/>
    </location>
    <ligand>
        <name>substrate</name>
    </ligand>
</feature>
<dbReference type="GO" id="GO:0008837">
    <property type="term" value="F:diaminopimelate epimerase activity"/>
    <property type="evidence" value="ECO:0007669"/>
    <property type="project" value="UniProtKB-UniRule"/>
</dbReference>
<feature type="binding site" evidence="8">
    <location>
        <begin position="81"/>
        <end position="82"/>
    </location>
    <ligand>
        <name>substrate</name>
    </ligand>
</feature>
<dbReference type="EMBL" id="AZER01000016">
    <property type="protein sequence ID" value="KRL27172.1"/>
    <property type="molecule type" value="Genomic_DNA"/>
</dbReference>
<keyword evidence="5 8" id="KW-0457">Lysine biosynthesis</keyword>
<dbReference type="PANTHER" id="PTHR31689:SF0">
    <property type="entry name" value="DIAMINOPIMELATE EPIMERASE"/>
    <property type="match status" value="1"/>
</dbReference>
<dbReference type="RefSeq" id="WP_057750868.1">
    <property type="nucleotide sequence ID" value="NZ_AZER01000016.1"/>
</dbReference>
<feature type="binding site" evidence="8">
    <location>
        <begin position="234"/>
        <end position="235"/>
    </location>
    <ligand>
        <name>substrate</name>
    </ligand>
</feature>
<feature type="binding site" evidence="8">
    <location>
        <position position="206"/>
    </location>
    <ligand>
        <name>substrate</name>
    </ligand>
</feature>
<evidence type="ECO:0000256" key="7">
    <source>
        <dbReference type="ARBA" id="ARBA00051712"/>
    </source>
</evidence>
<dbReference type="InterPro" id="IPR018510">
    <property type="entry name" value="DAP_epimerase_AS"/>
</dbReference>
<feature type="active site" evidence="9">
    <location>
        <position position="80"/>
    </location>
</feature>
<evidence type="ECO:0000256" key="5">
    <source>
        <dbReference type="ARBA" id="ARBA00023154"/>
    </source>
</evidence>
<dbReference type="AlphaFoldDB" id="A0A0R1P938"/>
<evidence type="ECO:0000256" key="1">
    <source>
        <dbReference type="ARBA" id="ARBA00005196"/>
    </source>
</evidence>
<feature type="site" description="Could be important to modulate the pK values of the two catalytic cysteine residues" evidence="8">
    <location>
        <position position="171"/>
    </location>
</feature>
<feature type="active site" description="Proton donor" evidence="8">
    <location>
        <position position="80"/>
    </location>
</feature>
<comment type="catalytic activity">
    <reaction evidence="7 8">
        <text>(2S,6S)-2,6-diaminopimelate = meso-2,6-diaminopimelate</text>
        <dbReference type="Rhea" id="RHEA:15393"/>
        <dbReference type="ChEBI" id="CHEBI:57609"/>
        <dbReference type="ChEBI" id="CHEBI:57791"/>
        <dbReference type="EC" id="5.1.1.7"/>
    </reaction>
</comment>
<protein>
    <recommendedName>
        <fullName evidence="3 8">Diaminopimelate epimerase</fullName>
        <shortName evidence="8">DAP epimerase</shortName>
        <ecNumber evidence="3 8">5.1.1.7</ecNumber>
    </recommendedName>
    <alternativeName>
        <fullName evidence="8">PLP-independent amino acid racemase</fullName>
    </alternativeName>
</protein>
<comment type="function">
    <text evidence="8">Catalyzes the stereoinversion of LL-2,6-diaminopimelate (L,L-DAP) to meso-diaminopimelate (meso-DAP), a precursor of L-lysine and an essential component of the bacterial peptidoglycan.</text>
</comment>
<feature type="site" description="Could be important to modulate the pK values of the two catalytic cysteine residues" evidence="8">
    <location>
        <position position="224"/>
    </location>
</feature>
<comment type="similarity">
    <text evidence="2 8">Belongs to the diaminopimelate epimerase family.</text>
</comment>
<feature type="binding site" evidence="8">
    <location>
        <position position="169"/>
    </location>
    <ligand>
        <name>substrate</name>
    </ligand>
</feature>
<feature type="binding site" evidence="8">
    <location>
        <position position="12"/>
    </location>
    <ligand>
        <name>substrate</name>
    </ligand>
</feature>
<dbReference type="GO" id="GO:0005829">
    <property type="term" value="C:cytosol"/>
    <property type="evidence" value="ECO:0007669"/>
    <property type="project" value="TreeGrafter"/>
</dbReference>
<comment type="subunit">
    <text evidence="8">Homodimer.</text>
</comment>
<evidence type="ECO:0000256" key="2">
    <source>
        <dbReference type="ARBA" id="ARBA00010219"/>
    </source>
</evidence>
<dbReference type="EC" id="5.1.1.7" evidence="3 8"/>
<dbReference type="GO" id="GO:0009089">
    <property type="term" value="P:lysine biosynthetic process via diaminopimelate"/>
    <property type="evidence" value="ECO:0007669"/>
    <property type="project" value="UniProtKB-UniRule"/>
</dbReference>
<sequence length="332" mass="36510">MTELLKVHGSQNAFFILDQTTLDQPLTDPELVKLTQQITDNEHGLLGGADGVLVVNKPVRPGAQAQMRVINADGSEASMCGNGLRTVARYVAARDGLDSFKVDTMNASLRVRRQPDLASGIPAFAVEISPVKFNRQALPFENLGRERIIDEFVPELAPRLRVTTIAVPNPHLISFVNDKSELSDEFMGNLGKWLNGDNPYFTDGVNINFAKILGRNQLFVRTFERGVGFTNACGTGMSATSLAFALTHPDQGDFDQPIDVFNPGGKVRTIVHHQDHAYWIELIGNATFTYQIEVDESALHQAKVMADNADVTATGEQEAYLKFVDELPKVEL</sequence>
<dbReference type="OrthoDB" id="9805408at2"/>
<dbReference type="STRING" id="1423746.FD27_GL000922"/>
<dbReference type="PANTHER" id="PTHR31689">
    <property type="entry name" value="DIAMINOPIMELATE EPIMERASE, CHLOROPLASTIC"/>
    <property type="match status" value="1"/>
</dbReference>
<keyword evidence="8" id="KW-0963">Cytoplasm</keyword>
<name>A0A0R1P938_9LACO</name>
<keyword evidence="11" id="KW-1185">Reference proteome</keyword>
<evidence type="ECO:0000313" key="11">
    <source>
        <dbReference type="Proteomes" id="UP000051445"/>
    </source>
</evidence>